<evidence type="ECO:0000256" key="4">
    <source>
        <dbReference type="ARBA" id="ARBA00023125"/>
    </source>
</evidence>
<dbReference type="NCBIfam" id="TIGR02997">
    <property type="entry name" value="Sig70-cyanoRpoD"/>
    <property type="match status" value="1"/>
</dbReference>
<dbReference type="GO" id="GO:0006352">
    <property type="term" value="P:DNA-templated transcription initiation"/>
    <property type="evidence" value="ECO:0007669"/>
    <property type="project" value="InterPro"/>
</dbReference>
<dbReference type="GO" id="GO:0003677">
    <property type="term" value="F:DNA binding"/>
    <property type="evidence" value="ECO:0007669"/>
    <property type="project" value="UniProtKB-KW"/>
</dbReference>
<keyword evidence="5" id="KW-0804">Transcription</keyword>
<dbReference type="GO" id="GO:0016987">
    <property type="term" value="F:sigma factor activity"/>
    <property type="evidence" value="ECO:0007669"/>
    <property type="project" value="UniProtKB-KW"/>
</dbReference>
<dbReference type="InterPro" id="IPR017848">
    <property type="entry name" value="RNA_pol_sigma_RpoD/SigA_cyanob"/>
</dbReference>
<dbReference type="STRING" id="1479485.DA73_0241625"/>
<dbReference type="Pfam" id="PF04539">
    <property type="entry name" value="Sigma70_r3"/>
    <property type="match status" value="1"/>
</dbReference>
<accession>A0A0C1QUV4</accession>
<keyword evidence="3" id="KW-0731">Sigma factor</keyword>
<keyword evidence="2" id="KW-0805">Transcription regulation</keyword>
<evidence type="ECO:0000313" key="9">
    <source>
        <dbReference type="Proteomes" id="UP000029738"/>
    </source>
</evidence>
<dbReference type="Pfam" id="PF00140">
    <property type="entry name" value="Sigma70_r1_2"/>
    <property type="match status" value="1"/>
</dbReference>
<dbReference type="RefSeq" id="WP_038090286.1">
    <property type="nucleotide sequence ID" value="NZ_JHEG04000001.1"/>
</dbReference>
<evidence type="ECO:0000313" key="8">
    <source>
        <dbReference type="EMBL" id="KIE07563.1"/>
    </source>
</evidence>
<proteinExistence type="inferred from homology"/>
<dbReference type="InterPro" id="IPR007624">
    <property type="entry name" value="RNA_pol_sigma70_r3"/>
</dbReference>
<comment type="similarity">
    <text evidence="1">Belongs to the sigma-70 factor family.</text>
</comment>
<organism evidence="8">
    <name type="scientific">Tolypothrix bouteillei VB521301</name>
    <dbReference type="NCBI Taxonomy" id="1479485"/>
    <lineage>
        <taxon>Bacteria</taxon>
        <taxon>Bacillati</taxon>
        <taxon>Cyanobacteriota</taxon>
        <taxon>Cyanophyceae</taxon>
        <taxon>Nostocales</taxon>
        <taxon>Tolypothrichaceae</taxon>
        <taxon>Tolypothrix</taxon>
    </lineage>
</organism>
<gene>
    <name evidence="8" type="ORF">DA73_0241625</name>
    <name evidence="7" type="ORF">DA73_0400028320</name>
</gene>
<dbReference type="InterPro" id="IPR013325">
    <property type="entry name" value="RNA_pol_sigma_r2"/>
</dbReference>
<dbReference type="InterPro" id="IPR007627">
    <property type="entry name" value="RNA_pol_sigma70_r2"/>
</dbReference>
<feature type="domain" description="RNA polymerase sigma-70" evidence="6">
    <location>
        <begin position="125"/>
        <end position="138"/>
    </location>
</feature>
<dbReference type="Pfam" id="PF04542">
    <property type="entry name" value="Sigma70_r2"/>
    <property type="match status" value="1"/>
</dbReference>
<dbReference type="EMBL" id="JHEG02000059">
    <property type="protein sequence ID" value="KIE07563.1"/>
    <property type="molecule type" value="Genomic_DNA"/>
</dbReference>
<keyword evidence="4" id="KW-0238">DNA-binding</keyword>
<name>A0A0C1QUV4_9CYAN</name>
<dbReference type="PROSITE" id="PS00715">
    <property type="entry name" value="SIGMA70_1"/>
    <property type="match status" value="1"/>
</dbReference>
<reference evidence="8" key="1">
    <citation type="journal article" date="2015" name="Genome Announc.">
        <title>Draft Genome Sequence of Tolypothrix boutellei Strain VB521301.</title>
        <authorList>
            <person name="Chandrababunaidu M.M."/>
            <person name="Singh D."/>
            <person name="Sen D."/>
            <person name="Bhan S."/>
            <person name="Das S."/>
            <person name="Gupta A."/>
            <person name="Adhikary S.P."/>
            <person name="Tripathy S."/>
        </authorList>
    </citation>
    <scope>NUCLEOTIDE SEQUENCE</scope>
    <source>
        <strain evidence="8">VB521301</strain>
    </source>
</reference>
<evidence type="ECO:0000256" key="2">
    <source>
        <dbReference type="ARBA" id="ARBA00023015"/>
    </source>
</evidence>
<keyword evidence="9" id="KW-1185">Reference proteome</keyword>
<dbReference type="PANTHER" id="PTHR30603">
    <property type="entry name" value="RNA POLYMERASE SIGMA FACTOR RPO"/>
    <property type="match status" value="1"/>
</dbReference>
<dbReference type="InterPro" id="IPR050239">
    <property type="entry name" value="Sigma-70_RNA_pol_init_factors"/>
</dbReference>
<sequence>MSISTSQLSSLQHTQDSFSRKTDIVGAFLRDIGRIPLLSDEQEINLSKQVQRWMALQSANQKLTVQLKREPTLSEWAVSTNMSEEALLERLREGQQAKQKMIQANLRLVVAIAKKYQRRNLEFLDLVQEGTLGLERGIEKFDPTRGYKLSTYVYWWIRQGITRAIADKGRTIRLPIHMTERLNKIKRIQGELSQKLGRIPTFTEIALASDLQPNQIREYLLSARPPISLDLPIGEEQNTEFQELLEYKGLSPDRYAAQESLRQDLQKLLSKLTPQQREILTLRFGLADGNEFSLEQICRRMGLSRERVRQIEKQALKRLQLQGDKMRGYLAS</sequence>
<dbReference type="EMBL" id="JHEG04000001">
    <property type="protein sequence ID" value="KAF3888952.1"/>
    <property type="molecule type" value="Genomic_DNA"/>
</dbReference>
<dbReference type="InterPro" id="IPR000943">
    <property type="entry name" value="RNA_pol_sigma70"/>
</dbReference>
<evidence type="ECO:0000256" key="1">
    <source>
        <dbReference type="ARBA" id="ARBA00007788"/>
    </source>
</evidence>
<dbReference type="InterPro" id="IPR013324">
    <property type="entry name" value="RNA_pol_sigma_r3/r4-like"/>
</dbReference>
<dbReference type="SUPFAM" id="SSF88946">
    <property type="entry name" value="Sigma2 domain of RNA polymerase sigma factors"/>
    <property type="match status" value="1"/>
</dbReference>
<comment type="caution">
    <text evidence="8">The sequence shown here is derived from an EMBL/GenBank/DDBJ whole genome shotgun (WGS) entry which is preliminary data.</text>
</comment>
<dbReference type="SUPFAM" id="SSF88659">
    <property type="entry name" value="Sigma3 and sigma4 domains of RNA polymerase sigma factors"/>
    <property type="match status" value="2"/>
</dbReference>
<dbReference type="Gene3D" id="1.10.10.10">
    <property type="entry name" value="Winged helix-like DNA-binding domain superfamily/Winged helix DNA-binding domain"/>
    <property type="match status" value="2"/>
</dbReference>
<dbReference type="Gene3D" id="1.20.120.1810">
    <property type="match status" value="1"/>
</dbReference>
<dbReference type="AlphaFoldDB" id="A0A0C1QUV4"/>
<evidence type="ECO:0000313" key="7">
    <source>
        <dbReference type="EMBL" id="KAF3888952.1"/>
    </source>
</evidence>
<evidence type="ECO:0000256" key="5">
    <source>
        <dbReference type="ARBA" id="ARBA00023163"/>
    </source>
</evidence>
<dbReference type="InterPro" id="IPR036388">
    <property type="entry name" value="WH-like_DNA-bd_sf"/>
</dbReference>
<dbReference type="PRINTS" id="PR00046">
    <property type="entry name" value="SIGMA70FCT"/>
</dbReference>
<evidence type="ECO:0000256" key="3">
    <source>
        <dbReference type="ARBA" id="ARBA00023082"/>
    </source>
</evidence>
<evidence type="ECO:0000259" key="6">
    <source>
        <dbReference type="PROSITE" id="PS00715"/>
    </source>
</evidence>
<dbReference type="Proteomes" id="UP000029738">
    <property type="component" value="Unassembled WGS sequence"/>
</dbReference>
<dbReference type="InterPro" id="IPR007630">
    <property type="entry name" value="RNA_pol_sigma70_r4"/>
</dbReference>
<protein>
    <submittedName>
        <fullName evidence="7 8">RNA polymerase sigma factor</fullName>
    </submittedName>
</protein>
<dbReference type="PANTHER" id="PTHR30603:SF60">
    <property type="entry name" value="RNA POLYMERASE SIGMA FACTOR RPOD"/>
    <property type="match status" value="1"/>
</dbReference>
<reference evidence="7" key="2">
    <citation type="submission" date="2019-11" db="EMBL/GenBank/DDBJ databases">
        <title>Improved Assembly of Tolypothrix boutellei genome.</title>
        <authorList>
            <person name="Sarangi A.N."/>
            <person name="Mukherjee M."/>
            <person name="Ghosh S."/>
            <person name="Singh D."/>
            <person name="Das A."/>
            <person name="Kant S."/>
            <person name="Prusty A."/>
            <person name="Tripathy S."/>
        </authorList>
    </citation>
    <scope>NUCLEOTIDE SEQUENCE</scope>
    <source>
        <strain evidence="7">VB521301</strain>
    </source>
</reference>
<dbReference type="OrthoDB" id="1185556at2"/>
<dbReference type="Pfam" id="PF04545">
    <property type="entry name" value="Sigma70_r4"/>
    <property type="match status" value="1"/>
</dbReference>
<dbReference type="InterPro" id="IPR014284">
    <property type="entry name" value="RNA_pol_sigma-70_dom"/>
</dbReference>
<dbReference type="NCBIfam" id="TIGR02937">
    <property type="entry name" value="sigma70-ECF"/>
    <property type="match status" value="1"/>
</dbReference>
<dbReference type="InterPro" id="IPR009042">
    <property type="entry name" value="RNA_pol_sigma70_r1_2"/>
</dbReference>
<dbReference type="CDD" id="cd06171">
    <property type="entry name" value="Sigma70_r4"/>
    <property type="match status" value="1"/>
</dbReference>